<sequence length="128" mass="13830">MSRALKDAVRALRAWVDASASRSAKIAKGEGTPGTRAAPARTAVNDSNIGVRLDHAEIVTKDGKAYKRYKLQANKNASNATIKGLANKNSHRVYAEADVAVDDSISTEDKISKLFQDLENDVDEKMGE</sequence>
<protein>
    <submittedName>
        <fullName evidence="1">Uncharacterized protein</fullName>
    </submittedName>
</protein>
<dbReference type="AlphaFoldDB" id="A0A5N6E668"/>
<gene>
    <name evidence="1" type="ORF">BDV33DRAFT_84268</name>
</gene>
<accession>A0A5N6E668</accession>
<evidence type="ECO:0000313" key="1">
    <source>
        <dbReference type="EMBL" id="KAB8213066.1"/>
    </source>
</evidence>
<organism evidence="1 2">
    <name type="scientific">Aspergillus novoparasiticus</name>
    <dbReference type="NCBI Taxonomy" id="986946"/>
    <lineage>
        <taxon>Eukaryota</taxon>
        <taxon>Fungi</taxon>
        <taxon>Dikarya</taxon>
        <taxon>Ascomycota</taxon>
        <taxon>Pezizomycotina</taxon>
        <taxon>Eurotiomycetes</taxon>
        <taxon>Eurotiomycetidae</taxon>
        <taxon>Eurotiales</taxon>
        <taxon>Aspergillaceae</taxon>
        <taxon>Aspergillus</taxon>
        <taxon>Aspergillus subgen. Circumdati</taxon>
    </lineage>
</organism>
<dbReference type="Proteomes" id="UP000326799">
    <property type="component" value="Unassembled WGS sequence"/>
</dbReference>
<name>A0A5N6E668_9EURO</name>
<keyword evidence="2" id="KW-1185">Reference proteome</keyword>
<dbReference type="EMBL" id="ML733717">
    <property type="protein sequence ID" value="KAB8213066.1"/>
    <property type="molecule type" value="Genomic_DNA"/>
</dbReference>
<reference evidence="1 2" key="1">
    <citation type="submission" date="2019-04" db="EMBL/GenBank/DDBJ databases">
        <title>Fungal friends and foes A comparative genomics study of 23 Aspergillus species from section Flavi.</title>
        <authorList>
            <consortium name="DOE Joint Genome Institute"/>
            <person name="Kjaerbolling I."/>
            <person name="Vesth T.C."/>
            <person name="Frisvad J.C."/>
            <person name="Nybo J.L."/>
            <person name="Theobald S."/>
            <person name="Kildgaard S."/>
            <person name="Petersen T.I."/>
            <person name="Kuo A."/>
            <person name="Sato A."/>
            <person name="Lyhne E.K."/>
            <person name="Kogle M.E."/>
            <person name="Wiebenga A."/>
            <person name="Kun R.S."/>
            <person name="Lubbers R.J."/>
            <person name="Makela M.R."/>
            <person name="Barry K."/>
            <person name="Chovatia M."/>
            <person name="Clum A."/>
            <person name="Daum C."/>
            <person name="Haridas S."/>
            <person name="He G."/>
            <person name="LaButti K."/>
            <person name="Lipzen A."/>
            <person name="Mondo S."/>
            <person name="Pangilinan J."/>
            <person name="Riley R."/>
            <person name="Salamov A."/>
            <person name="Simmons B.A."/>
            <person name="Magnuson J.K."/>
            <person name="Henrissat B."/>
            <person name="Mortensen U.H."/>
            <person name="Larsen T.O."/>
            <person name="De vries R.P."/>
            <person name="Grigoriev I.V."/>
            <person name="Machida M."/>
            <person name="Baker S.E."/>
            <person name="Andersen M.R."/>
        </authorList>
    </citation>
    <scope>NUCLEOTIDE SEQUENCE [LARGE SCALE GENOMIC DNA]</scope>
    <source>
        <strain evidence="1 2">CBS 126849</strain>
    </source>
</reference>
<proteinExistence type="predicted"/>
<evidence type="ECO:0000313" key="2">
    <source>
        <dbReference type="Proteomes" id="UP000326799"/>
    </source>
</evidence>